<dbReference type="InterPro" id="IPR010730">
    <property type="entry name" value="HET"/>
</dbReference>
<dbReference type="EMBL" id="CAJPDT010000055">
    <property type="protein sequence ID" value="CAF9929904.1"/>
    <property type="molecule type" value="Genomic_DNA"/>
</dbReference>
<comment type="caution">
    <text evidence="2">The sequence shown here is derived from an EMBL/GenBank/DDBJ whole genome shotgun (WGS) entry which is preliminary data.</text>
</comment>
<evidence type="ECO:0000313" key="3">
    <source>
        <dbReference type="Proteomes" id="UP000664534"/>
    </source>
</evidence>
<dbReference type="Proteomes" id="UP000664534">
    <property type="component" value="Unassembled WGS sequence"/>
</dbReference>
<dbReference type="AlphaFoldDB" id="A0A8H3IWM8"/>
<evidence type="ECO:0000259" key="1">
    <source>
        <dbReference type="Pfam" id="PF06985"/>
    </source>
</evidence>
<dbReference type="Pfam" id="PF06985">
    <property type="entry name" value="HET"/>
    <property type="match status" value="1"/>
</dbReference>
<sequence>MQCRLCQRVARALSPVSGYRVPKYYDTWEQRSVKLGSWQELQENQSCPTCSLIAVLFNTEFEKHGSNPKSVDYEFYLWDVANSLMTGISLRLESESDTFWPLLTINPLSEGFSECRGVVMDQDWVDIERISEWIKSCDTTHGKCHCQIFNPGESFPNRDMYLISVSRNCLVKANSGNRYVALSYVWGAESRQFRTLRANVTSLRSEGSLSNTEVQDHLPDTIKRAMHFTSLLGLDLLWVDLLCIVQDEPVHTATQINNMASIYSNSYLTLCAADGIDANTGLLGVPQCSESRNIHQDTLAFTDGLVTSKWVRWMYGGSVYDERGWTFQEKVLSRRILSFTNHGLEWRCQKVVSQEQDLSARRPASTYSDLSIVRADTLWPCLKKWDNLVASYLERRLTYEEDILRAFSGILEALNGSMTGGFHFGLPQQFFDAALLWVPSEPLTRRESFRNGIAKPAPPSWSWAGWKGARKSQINAFGLGHVRSNLMMDLIPRKRDIFPLVTWFKLDMDTLEKAEIPNNYAKYQANGLEGTVTLPFGWSSYLGRPVLLQIS</sequence>
<dbReference type="PANTHER" id="PTHR33112:SF16">
    <property type="entry name" value="HETEROKARYON INCOMPATIBILITY DOMAIN-CONTAINING PROTEIN"/>
    <property type="match status" value="1"/>
</dbReference>
<proteinExistence type="predicted"/>
<evidence type="ECO:0000313" key="2">
    <source>
        <dbReference type="EMBL" id="CAF9929904.1"/>
    </source>
</evidence>
<name>A0A8H3IWM8_9LECA</name>
<protein>
    <recommendedName>
        <fullName evidence="1">Heterokaryon incompatibility domain-containing protein</fullName>
    </recommendedName>
</protein>
<dbReference type="PANTHER" id="PTHR33112">
    <property type="entry name" value="DOMAIN PROTEIN, PUTATIVE-RELATED"/>
    <property type="match status" value="1"/>
</dbReference>
<dbReference type="OrthoDB" id="5428863at2759"/>
<reference evidence="2" key="1">
    <citation type="submission" date="2021-03" db="EMBL/GenBank/DDBJ databases">
        <authorList>
            <person name="Tagirdzhanova G."/>
        </authorList>
    </citation>
    <scope>NUCLEOTIDE SEQUENCE</scope>
</reference>
<keyword evidence="3" id="KW-1185">Reference proteome</keyword>
<gene>
    <name evidence="2" type="ORF">IMSHALPRED_008034</name>
</gene>
<feature type="domain" description="Heterokaryon incompatibility" evidence="1">
    <location>
        <begin position="179"/>
        <end position="329"/>
    </location>
</feature>
<organism evidence="2 3">
    <name type="scientific">Imshaugia aleurites</name>
    <dbReference type="NCBI Taxonomy" id="172621"/>
    <lineage>
        <taxon>Eukaryota</taxon>
        <taxon>Fungi</taxon>
        <taxon>Dikarya</taxon>
        <taxon>Ascomycota</taxon>
        <taxon>Pezizomycotina</taxon>
        <taxon>Lecanoromycetes</taxon>
        <taxon>OSLEUM clade</taxon>
        <taxon>Lecanoromycetidae</taxon>
        <taxon>Lecanorales</taxon>
        <taxon>Lecanorineae</taxon>
        <taxon>Parmeliaceae</taxon>
        <taxon>Imshaugia</taxon>
    </lineage>
</organism>
<accession>A0A8H3IWM8</accession>